<organism evidence="2 3">
    <name type="scientific">Clostridium argentinense CDC 2741</name>
    <dbReference type="NCBI Taxonomy" id="1418104"/>
    <lineage>
        <taxon>Bacteria</taxon>
        <taxon>Bacillati</taxon>
        <taxon>Bacillota</taxon>
        <taxon>Clostridia</taxon>
        <taxon>Eubacteriales</taxon>
        <taxon>Clostridiaceae</taxon>
        <taxon>Clostridium</taxon>
    </lineage>
</organism>
<evidence type="ECO:0000313" key="2">
    <source>
        <dbReference type="EMBL" id="KIE48506.1"/>
    </source>
</evidence>
<reference evidence="2 3" key="1">
    <citation type="journal article" date="2015" name="Infect. Genet. Evol.">
        <title>Genomic sequences of six botulinum neurotoxin-producing strains representing three clostridial species illustrate the mobility and diversity of botulinum neurotoxin genes.</title>
        <authorList>
            <person name="Smith T.J."/>
            <person name="Hill K.K."/>
            <person name="Xie G."/>
            <person name="Foley B.T."/>
            <person name="Williamson C.H."/>
            <person name="Foster J.T."/>
            <person name="Johnson S.L."/>
            <person name="Chertkov O."/>
            <person name="Teshima H."/>
            <person name="Gibbons H.S."/>
            <person name="Johnsky L.A."/>
            <person name="Karavis M.A."/>
            <person name="Smith L.A."/>
        </authorList>
    </citation>
    <scope>NUCLEOTIDE SEQUENCE [LARGE SCALE GENOMIC DNA]</scope>
    <source>
        <strain evidence="2 3">CDC 2741</strain>
    </source>
</reference>
<dbReference type="PANTHER" id="PTHR43415:SF3">
    <property type="entry name" value="GNAT-FAMILY ACETYLTRANSFERASE"/>
    <property type="match status" value="1"/>
</dbReference>
<evidence type="ECO:0000259" key="1">
    <source>
        <dbReference type="PROSITE" id="PS51186"/>
    </source>
</evidence>
<proteinExistence type="predicted"/>
<dbReference type="Pfam" id="PF13302">
    <property type="entry name" value="Acetyltransf_3"/>
    <property type="match status" value="1"/>
</dbReference>
<dbReference type="RefSeq" id="WP_039629632.1">
    <property type="nucleotide sequence ID" value="NZ_AYSO01000006.1"/>
</dbReference>
<dbReference type="Gene3D" id="3.40.630.30">
    <property type="match status" value="1"/>
</dbReference>
<dbReference type="GO" id="GO:0016747">
    <property type="term" value="F:acyltransferase activity, transferring groups other than amino-acyl groups"/>
    <property type="evidence" value="ECO:0007669"/>
    <property type="project" value="InterPro"/>
</dbReference>
<evidence type="ECO:0000313" key="3">
    <source>
        <dbReference type="Proteomes" id="UP000031366"/>
    </source>
</evidence>
<name>A0A0C1RDV4_9CLOT</name>
<dbReference type="PANTHER" id="PTHR43415">
    <property type="entry name" value="SPERMIDINE N(1)-ACETYLTRANSFERASE"/>
    <property type="match status" value="1"/>
</dbReference>
<dbReference type="EMBL" id="AYSO01000006">
    <property type="protein sequence ID" value="KIE48506.1"/>
    <property type="molecule type" value="Genomic_DNA"/>
</dbReference>
<accession>A0A0C1RDV4</accession>
<keyword evidence="3" id="KW-1185">Reference proteome</keyword>
<dbReference type="PROSITE" id="PS51186">
    <property type="entry name" value="GNAT"/>
    <property type="match status" value="1"/>
</dbReference>
<dbReference type="AlphaFoldDB" id="A0A0C1RDV4"/>
<dbReference type="STRING" id="29341.RSJ17_01120"/>
<feature type="domain" description="N-acetyltransferase" evidence="1">
    <location>
        <begin position="18"/>
        <end position="165"/>
    </location>
</feature>
<keyword evidence="2" id="KW-0808">Transferase</keyword>
<dbReference type="SUPFAM" id="SSF55729">
    <property type="entry name" value="Acyl-CoA N-acyltransferases (Nat)"/>
    <property type="match status" value="1"/>
</dbReference>
<protein>
    <submittedName>
        <fullName evidence="2">Acetyltransferase family protein</fullName>
    </submittedName>
</protein>
<dbReference type="InterPro" id="IPR016181">
    <property type="entry name" value="Acyl_CoA_acyltransferase"/>
</dbReference>
<gene>
    <name evidence="2" type="ORF">U732_4327</name>
</gene>
<dbReference type="Proteomes" id="UP000031366">
    <property type="component" value="Unassembled WGS sequence"/>
</dbReference>
<comment type="caution">
    <text evidence="2">The sequence shown here is derived from an EMBL/GenBank/DDBJ whole genome shotgun (WGS) entry which is preliminary data.</text>
</comment>
<sequence>MNSNIVHSPNYINIDENLRLRTIIEEDYKLALPWYKNPKILYYSEGVTNRSYDLEIINKMYSYLKSIGEVYFIEILENNTWKAIGDAALSEENMPIVIGEEIYWGTGIGTKIIATLIKRAKYLNLQKISISIYKYNERSKNLFTSFGFIKTYDDHELNDYELKLN</sequence>
<dbReference type="InterPro" id="IPR000182">
    <property type="entry name" value="GNAT_dom"/>
</dbReference>